<evidence type="ECO:0000259" key="2">
    <source>
        <dbReference type="PROSITE" id="PS50975"/>
    </source>
</evidence>
<gene>
    <name evidence="3" type="ORF">GCM10023186_41120</name>
</gene>
<evidence type="ECO:0000313" key="4">
    <source>
        <dbReference type="Proteomes" id="UP001500454"/>
    </source>
</evidence>
<dbReference type="Proteomes" id="UP001500454">
    <property type="component" value="Unassembled WGS sequence"/>
</dbReference>
<dbReference type="PANTHER" id="PTHR39217:SF1">
    <property type="entry name" value="GLUTATHIONE SYNTHETASE"/>
    <property type="match status" value="1"/>
</dbReference>
<proteinExistence type="predicted"/>
<feature type="domain" description="ATP-grasp" evidence="2">
    <location>
        <begin position="100"/>
        <end position="292"/>
    </location>
</feature>
<evidence type="ECO:0000256" key="1">
    <source>
        <dbReference type="PROSITE-ProRule" id="PRU00409"/>
    </source>
</evidence>
<dbReference type="RefSeq" id="WP_345227286.1">
    <property type="nucleotide sequence ID" value="NZ_BAABHA010000015.1"/>
</dbReference>
<protein>
    <recommendedName>
        <fullName evidence="2">ATP-grasp domain-containing protein</fullName>
    </recommendedName>
</protein>
<evidence type="ECO:0000313" key="3">
    <source>
        <dbReference type="EMBL" id="GAA4391635.1"/>
    </source>
</evidence>
<dbReference type="Gene3D" id="3.30.1490.20">
    <property type="entry name" value="ATP-grasp fold, A domain"/>
    <property type="match status" value="1"/>
</dbReference>
<sequence length="292" mass="32002">MHIALVTSTVLDQYAADHVANEDDLLIAYLRRQGLQITSVVWSDSSVAWESFDAVVLKSPWDYFDHPAAFHRWLDELDRRGVRVLNPTSVVRYNADKAYLLDLEAQGVAVVPSQLLKRGSQLQPATWFANGAEKVVLKPTVSGGAKDTFALTLTEAEAAAPQLQALLNEADFLVQPFVPQIQTTGEWSLIFFGGELSHTVLKTPKSGDFRVQHYLGGGIAAATAPAHIAAIAHRIVEQFAPGCLYARVDGVDAPDGGFWLMELELIEPFLYLESGGEAAYARYHAALLQLTR</sequence>
<name>A0ABP8JJE9_9BACT</name>
<keyword evidence="1" id="KW-0547">Nucleotide-binding</keyword>
<accession>A0ABP8JJE9</accession>
<dbReference type="InterPro" id="IPR013815">
    <property type="entry name" value="ATP_grasp_subdomain_1"/>
</dbReference>
<keyword evidence="1" id="KW-0067">ATP-binding</keyword>
<dbReference type="InterPro" id="IPR004218">
    <property type="entry name" value="GSHS_ATP-bd"/>
</dbReference>
<reference evidence="4" key="1">
    <citation type="journal article" date="2019" name="Int. J. Syst. Evol. Microbiol.">
        <title>The Global Catalogue of Microorganisms (GCM) 10K type strain sequencing project: providing services to taxonomists for standard genome sequencing and annotation.</title>
        <authorList>
            <consortium name="The Broad Institute Genomics Platform"/>
            <consortium name="The Broad Institute Genome Sequencing Center for Infectious Disease"/>
            <person name="Wu L."/>
            <person name="Ma J."/>
        </authorList>
    </citation>
    <scope>NUCLEOTIDE SEQUENCE [LARGE SCALE GENOMIC DNA]</scope>
    <source>
        <strain evidence="4">JCM 17924</strain>
    </source>
</reference>
<keyword evidence="4" id="KW-1185">Reference proteome</keyword>
<comment type="caution">
    <text evidence="3">The sequence shown here is derived from an EMBL/GenBank/DDBJ whole genome shotgun (WGS) entry which is preliminary data.</text>
</comment>
<organism evidence="3 4">
    <name type="scientific">Hymenobacter koreensis</name>
    <dbReference type="NCBI Taxonomy" id="1084523"/>
    <lineage>
        <taxon>Bacteria</taxon>
        <taxon>Pseudomonadati</taxon>
        <taxon>Bacteroidota</taxon>
        <taxon>Cytophagia</taxon>
        <taxon>Cytophagales</taxon>
        <taxon>Hymenobacteraceae</taxon>
        <taxon>Hymenobacter</taxon>
    </lineage>
</organism>
<dbReference type="InterPro" id="IPR011761">
    <property type="entry name" value="ATP-grasp"/>
</dbReference>
<dbReference type="Gene3D" id="3.30.470.20">
    <property type="entry name" value="ATP-grasp fold, B domain"/>
    <property type="match status" value="1"/>
</dbReference>
<dbReference type="PROSITE" id="PS50975">
    <property type="entry name" value="ATP_GRASP"/>
    <property type="match status" value="1"/>
</dbReference>
<dbReference type="Pfam" id="PF02955">
    <property type="entry name" value="GSH-S_ATP"/>
    <property type="match status" value="1"/>
</dbReference>
<dbReference type="InterPro" id="IPR053191">
    <property type="entry name" value="DcsG_Biosynth_Enzyme"/>
</dbReference>
<dbReference type="PANTHER" id="PTHR39217">
    <property type="match status" value="1"/>
</dbReference>
<dbReference type="EMBL" id="BAABHA010000015">
    <property type="protein sequence ID" value="GAA4391635.1"/>
    <property type="molecule type" value="Genomic_DNA"/>
</dbReference>
<dbReference type="SUPFAM" id="SSF56059">
    <property type="entry name" value="Glutathione synthetase ATP-binding domain-like"/>
    <property type="match status" value="1"/>
</dbReference>
<dbReference type="Gene3D" id="3.40.50.20">
    <property type="match status" value="1"/>
</dbReference>